<dbReference type="Gene3D" id="3.30.360.10">
    <property type="entry name" value="Dihydrodipicolinate Reductase, domain 2"/>
    <property type="match status" value="1"/>
</dbReference>
<proteinExistence type="inferred from homology"/>
<sequence>MGIRTGVIGFGLAGRVFHAPFVHAARGLDLSAIVQRTGDDAARAFPNATIFRSADDLVASDVELVVVGTPNSTHVPLARAALNAGKHVVIDKPFTPTTAEAEELEALAQSRGLLLAPFHNRRFDGDFLTVKKLLNDGSVGRPVTLVSRFDRFRPTPRANTWKEAEGAENGLLMDLGPHLVDQALVLFGRPESITADVRTDRDGTIIEDAFDITLHFQHEGRGVRVDLGSSMIAADPQSRFLLNGTSGSFRKFGVDPQEPAILAGAAVPPQGPAEDEWYTEDRAAWGTLTTPKQAGNPADLQRETIPTERGDYRRFYEGVAQAISSGATPPTTPRDAIRVARLLEMARESSRTGRTLAVPTETW</sequence>
<evidence type="ECO:0000256" key="2">
    <source>
        <dbReference type="ARBA" id="ARBA00023002"/>
    </source>
</evidence>
<comment type="caution">
    <text evidence="5">The sequence shown here is derived from an EMBL/GenBank/DDBJ whole genome shotgun (WGS) entry which is preliminary data.</text>
</comment>
<keyword evidence="2" id="KW-0560">Oxidoreductase</keyword>
<dbReference type="EMBL" id="JBJYXY010000001">
    <property type="protein sequence ID" value="MFN2975635.1"/>
    <property type="molecule type" value="Genomic_DNA"/>
</dbReference>
<protein>
    <submittedName>
        <fullName evidence="5">Gfo/Idh/MocA family oxidoreductase</fullName>
    </submittedName>
</protein>
<dbReference type="InterPro" id="IPR004104">
    <property type="entry name" value="Gfo/Idh/MocA-like_OxRdtase_C"/>
</dbReference>
<evidence type="ECO:0000256" key="1">
    <source>
        <dbReference type="ARBA" id="ARBA00010928"/>
    </source>
</evidence>
<dbReference type="InterPro" id="IPR051317">
    <property type="entry name" value="Gfo/Idh/MocA_oxidoreduct"/>
</dbReference>
<reference evidence="5 6" key="1">
    <citation type="submission" date="2024-12" db="EMBL/GenBank/DDBJ databases">
        <authorList>
            <person name="Lee Y."/>
        </authorList>
    </citation>
    <scope>NUCLEOTIDE SEQUENCE [LARGE SCALE GENOMIC DNA]</scope>
    <source>
        <strain evidence="5 6">03SUJ4</strain>
    </source>
</reference>
<feature type="domain" description="Gfo/Idh/MocA-like oxidoreductase C-terminal" evidence="4">
    <location>
        <begin position="131"/>
        <end position="357"/>
    </location>
</feature>
<dbReference type="SUPFAM" id="SSF51735">
    <property type="entry name" value="NAD(P)-binding Rossmann-fold domains"/>
    <property type="match status" value="1"/>
</dbReference>
<dbReference type="InterPro" id="IPR036291">
    <property type="entry name" value="NAD(P)-bd_dom_sf"/>
</dbReference>
<dbReference type="InterPro" id="IPR000683">
    <property type="entry name" value="Gfo/Idh/MocA-like_OxRdtase_N"/>
</dbReference>
<dbReference type="PANTHER" id="PTHR43708:SF5">
    <property type="entry name" value="CONSERVED EXPRESSED OXIDOREDUCTASE (EUROFUNG)-RELATED"/>
    <property type="match status" value="1"/>
</dbReference>
<evidence type="ECO:0000259" key="4">
    <source>
        <dbReference type="Pfam" id="PF02894"/>
    </source>
</evidence>
<evidence type="ECO:0000313" key="6">
    <source>
        <dbReference type="Proteomes" id="UP001634747"/>
    </source>
</evidence>
<evidence type="ECO:0000259" key="3">
    <source>
        <dbReference type="Pfam" id="PF01408"/>
    </source>
</evidence>
<keyword evidence="6" id="KW-1185">Reference proteome</keyword>
<accession>A0ABW9KIL3</accession>
<dbReference type="PANTHER" id="PTHR43708">
    <property type="entry name" value="CONSERVED EXPRESSED OXIDOREDUCTASE (EUROFUNG)"/>
    <property type="match status" value="1"/>
</dbReference>
<dbReference type="Pfam" id="PF01408">
    <property type="entry name" value="GFO_IDH_MocA"/>
    <property type="match status" value="1"/>
</dbReference>
<evidence type="ECO:0000313" key="5">
    <source>
        <dbReference type="EMBL" id="MFN2975635.1"/>
    </source>
</evidence>
<dbReference type="Pfam" id="PF02894">
    <property type="entry name" value="GFO_IDH_MocA_C"/>
    <property type="match status" value="1"/>
</dbReference>
<organism evidence="5 6">
    <name type="scientific">Terriglobus aquaticus</name>
    <dbReference type="NCBI Taxonomy" id="940139"/>
    <lineage>
        <taxon>Bacteria</taxon>
        <taxon>Pseudomonadati</taxon>
        <taxon>Acidobacteriota</taxon>
        <taxon>Terriglobia</taxon>
        <taxon>Terriglobales</taxon>
        <taxon>Acidobacteriaceae</taxon>
        <taxon>Terriglobus</taxon>
    </lineage>
</organism>
<dbReference type="Proteomes" id="UP001634747">
    <property type="component" value="Unassembled WGS sequence"/>
</dbReference>
<feature type="domain" description="Gfo/Idh/MocA-like oxidoreductase N-terminal" evidence="3">
    <location>
        <begin position="3"/>
        <end position="116"/>
    </location>
</feature>
<dbReference type="RefSeq" id="WP_263412845.1">
    <property type="nucleotide sequence ID" value="NZ_BAABBH010000001.1"/>
</dbReference>
<gene>
    <name evidence="5" type="ORF">ACK2TP_07655</name>
</gene>
<name>A0ABW9KIL3_9BACT</name>
<dbReference type="Gene3D" id="3.40.50.720">
    <property type="entry name" value="NAD(P)-binding Rossmann-like Domain"/>
    <property type="match status" value="1"/>
</dbReference>
<comment type="similarity">
    <text evidence="1">Belongs to the Gfo/Idh/MocA family.</text>
</comment>